<feature type="domain" description="Resolvase/invertase-type recombinase catalytic" evidence="1">
    <location>
        <begin position="8"/>
        <end position="159"/>
    </location>
</feature>
<dbReference type="Pfam" id="PF00239">
    <property type="entry name" value="Resolvase"/>
    <property type="match status" value="1"/>
</dbReference>
<dbReference type="PROSITE" id="PS51736">
    <property type="entry name" value="RECOMBINASES_3"/>
    <property type="match status" value="1"/>
</dbReference>
<dbReference type="AlphaFoldDB" id="A0A367FTH4"/>
<dbReference type="InterPro" id="IPR036162">
    <property type="entry name" value="Resolvase-like_N_sf"/>
</dbReference>
<name>A0A367FTH4_9FIRM</name>
<dbReference type="CDD" id="cd03770">
    <property type="entry name" value="SR_TndX_transposase"/>
    <property type="match status" value="1"/>
</dbReference>
<dbReference type="SUPFAM" id="SSF53041">
    <property type="entry name" value="Resolvase-like"/>
    <property type="match status" value="1"/>
</dbReference>
<dbReference type="Proteomes" id="UP000252378">
    <property type="component" value="Unassembled WGS sequence"/>
</dbReference>
<evidence type="ECO:0000313" key="3">
    <source>
        <dbReference type="EMBL" id="RCH41747.1"/>
    </source>
</evidence>
<dbReference type="InterPro" id="IPR050639">
    <property type="entry name" value="SSR_resolvase"/>
</dbReference>
<dbReference type="Gene3D" id="3.40.50.1390">
    <property type="entry name" value="Resolvase, N-terminal catalytic domain"/>
    <property type="match status" value="1"/>
</dbReference>
<dbReference type="Pfam" id="PF07508">
    <property type="entry name" value="Recombinase"/>
    <property type="match status" value="1"/>
</dbReference>
<dbReference type="GO" id="GO:0003677">
    <property type="term" value="F:DNA binding"/>
    <property type="evidence" value="ECO:0007669"/>
    <property type="project" value="InterPro"/>
</dbReference>
<accession>A0A367FTH4</accession>
<dbReference type="PANTHER" id="PTHR30461:SF23">
    <property type="entry name" value="DNA RECOMBINASE-RELATED"/>
    <property type="match status" value="1"/>
</dbReference>
<dbReference type="Pfam" id="PF13408">
    <property type="entry name" value="Zn_ribbon_recom"/>
    <property type="match status" value="1"/>
</dbReference>
<dbReference type="InterPro" id="IPR025827">
    <property type="entry name" value="Zn_ribbon_recom_dom"/>
</dbReference>
<dbReference type="GO" id="GO:0000150">
    <property type="term" value="F:DNA strand exchange activity"/>
    <property type="evidence" value="ECO:0007669"/>
    <property type="project" value="InterPro"/>
</dbReference>
<evidence type="ECO:0000313" key="4">
    <source>
        <dbReference type="Proteomes" id="UP000252378"/>
    </source>
</evidence>
<evidence type="ECO:0000259" key="1">
    <source>
        <dbReference type="PROSITE" id="PS51736"/>
    </source>
</evidence>
<protein>
    <submittedName>
        <fullName evidence="3">Recombinase</fullName>
    </submittedName>
</protein>
<feature type="domain" description="Recombinase" evidence="2">
    <location>
        <begin position="167"/>
        <end position="310"/>
    </location>
</feature>
<dbReference type="InterPro" id="IPR025378">
    <property type="entry name" value="DUF4368"/>
</dbReference>
<reference evidence="3 4" key="1">
    <citation type="submission" date="2018-03" db="EMBL/GenBank/DDBJ databases">
        <title>Complete genome sequencing of Faecalibacterium prausnitzii strains isolated from the human gut.</title>
        <authorList>
            <person name="Fitzgerald B.C."/>
            <person name="Shkoporov A.N."/>
            <person name="Ross P.R."/>
            <person name="Hill C."/>
        </authorList>
    </citation>
    <scope>NUCLEOTIDE SEQUENCE [LARGE SCALE GENOMIC DNA]</scope>
    <source>
        <strain evidence="3 4">ATCC 27768</strain>
    </source>
</reference>
<evidence type="ECO:0000259" key="2">
    <source>
        <dbReference type="PROSITE" id="PS51737"/>
    </source>
</evidence>
<gene>
    <name evidence="3" type="ORF">C7J97_14585</name>
</gene>
<proteinExistence type="predicted"/>
<comment type="caution">
    <text evidence="3">The sequence shown here is derived from an EMBL/GenBank/DDBJ whole genome shotgun (WGS) entry which is preliminary data.</text>
</comment>
<dbReference type="PANTHER" id="PTHR30461">
    <property type="entry name" value="DNA-INVERTASE FROM LAMBDOID PROPHAGE"/>
    <property type="match status" value="1"/>
</dbReference>
<dbReference type="Pfam" id="PF14287">
    <property type="entry name" value="DUF4368"/>
    <property type="match status" value="1"/>
</dbReference>
<dbReference type="InterPro" id="IPR038109">
    <property type="entry name" value="DNA_bind_recomb_sf"/>
</dbReference>
<organism evidence="3 4">
    <name type="scientific">Faecalibacterium prausnitzii</name>
    <dbReference type="NCBI Taxonomy" id="853"/>
    <lineage>
        <taxon>Bacteria</taxon>
        <taxon>Bacillati</taxon>
        <taxon>Bacillota</taxon>
        <taxon>Clostridia</taxon>
        <taxon>Eubacteriales</taxon>
        <taxon>Oscillospiraceae</taxon>
        <taxon>Faecalibacterium</taxon>
    </lineage>
</organism>
<dbReference type="SMART" id="SM00857">
    <property type="entry name" value="Resolvase"/>
    <property type="match status" value="1"/>
</dbReference>
<dbReference type="EMBL" id="PXUP01000054">
    <property type="protein sequence ID" value="RCH41747.1"/>
    <property type="molecule type" value="Genomic_DNA"/>
</dbReference>
<sequence>MSGATNKITALYCRLSQEDERLGESLSIENQKDILLDYAKKNHFSNPVFFVDDGYSGTNYDRPGFQSMLVEIEAGRVGIVITKDLSRLGRNSALTGLYTNFTFPQYGVRYIAINDNYDTIDPNSVNNDFAGIKNWFNEFYARDTSRKIRAVQKAKGERGVPLTVNVPYGYVKDPENPKHWLVDPEAAAIVKRIFSVCMEGRGPTQIANQLWADKVLTPTAYKLSHGRSTNAPAPEDPYRWDKRAVSLILERREYTGCTVNFKTYTNSIWDKKRHLNPVENQAIFLDTHERIIDDDVFEKVQEIRNQRHRMTRTGKSSIFSGMVYCADCGSKMQYGSSNNRDFSQDFFDCSLHKKNGSKCKGHFIRVKVLEGRVLSHVQRVTDYILRHEDYFRKVMEEQLRVESTEKLTVLKKQLARNEKRIADLKRLFMKIYEDNASGKLSDERFDMMSQSYDAEQKHLEEEALSIHQEIEVQEQQIENIEKFVQKAHKYVHIEELTPYALRELVSAIYVDAPDKSSGKRVQHIHIKYDGLGYIPLDELEAKEKA</sequence>
<dbReference type="InterPro" id="IPR006119">
    <property type="entry name" value="Resolv_N"/>
</dbReference>
<dbReference type="Gene3D" id="3.90.1750.20">
    <property type="entry name" value="Putative Large Serine Recombinase, Chain B, Domain 2"/>
    <property type="match status" value="1"/>
</dbReference>
<dbReference type="PROSITE" id="PS51737">
    <property type="entry name" value="RECOMBINASE_DNA_BIND"/>
    <property type="match status" value="1"/>
</dbReference>
<dbReference type="InterPro" id="IPR011109">
    <property type="entry name" value="DNA_bind_recombinase_dom"/>
</dbReference>